<dbReference type="Pfam" id="PF01436">
    <property type="entry name" value="NHL"/>
    <property type="match status" value="1"/>
</dbReference>
<keyword evidence="1" id="KW-0677">Repeat</keyword>
<proteinExistence type="predicted"/>
<name>A0A2N5CBC9_9BURK</name>
<dbReference type="RefSeq" id="WP_101682666.1">
    <property type="nucleotide sequence ID" value="NZ_PJRP01000007.1"/>
</dbReference>
<accession>A0A2N5CBC9</accession>
<dbReference type="Gene3D" id="2.120.10.30">
    <property type="entry name" value="TolB, C-terminal domain"/>
    <property type="match status" value="1"/>
</dbReference>
<dbReference type="AlphaFoldDB" id="A0A2N5CBC9"/>
<evidence type="ECO:0008006" key="4">
    <source>
        <dbReference type="Google" id="ProtNLM"/>
    </source>
</evidence>
<comment type="caution">
    <text evidence="2">The sequence shown here is derived from an EMBL/GenBank/DDBJ whole genome shotgun (WGS) entry which is preliminary data.</text>
</comment>
<dbReference type="Proteomes" id="UP000234341">
    <property type="component" value="Unassembled WGS sequence"/>
</dbReference>
<evidence type="ECO:0000313" key="3">
    <source>
        <dbReference type="Proteomes" id="UP000234341"/>
    </source>
</evidence>
<evidence type="ECO:0000256" key="1">
    <source>
        <dbReference type="ARBA" id="ARBA00022737"/>
    </source>
</evidence>
<dbReference type="PANTHER" id="PTHR13833">
    <property type="match status" value="1"/>
</dbReference>
<dbReference type="OrthoDB" id="9774579at2"/>
<gene>
    <name evidence="2" type="ORF">CYJ10_17085</name>
</gene>
<sequence length="105" mass="10202">MTTLAGGTNGSTDGTGASAKFQGPFGVAVDGAGNVYVGDSQNNLIRKVTSAGVVTTLVDGLVSGPTNGSGTTARFDTTSGLAVGAAGDLYIADCGNNPSHGRHSL</sequence>
<evidence type="ECO:0000313" key="2">
    <source>
        <dbReference type="EMBL" id="PLP99523.1"/>
    </source>
</evidence>
<dbReference type="InterPro" id="IPR001258">
    <property type="entry name" value="NHL_repeat"/>
</dbReference>
<dbReference type="EMBL" id="PJRP01000007">
    <property type="protein sequence ID" value="PLP99523.1"/>
    <property type="molecule type" value="Genomic_DNA"/>
</dbReference>
<reference evidence="2 3" key="1">
    <citation type="submission" date="2017-12" db="EMBL/GenBank/DDBJ databases">
        <title>Genome sequence of the active heterotrophic nitrifier-denitrifier, Cupriavidus pauculus UM1.</title>
        <authorList>
            <person name="Putonti C."/>
            <person name="Castignetti D."/>
        </authorList>
    </citation>
    <scope>NUCLEOTIDE SEQUENCE [LARGE SCALE GENOMIC DNA]</scope>
    <source>
        <strain evidence="2 3">UM1</strain>
    </source>
</reference>
<dbReference type="SUPFAM" id="SSF101898">
    <property type="entry name" value="NHL repeat"/>
    <property type="match status" value="1"/>
</dbReference>
<dbReference type="PANTHER" id="PTHR13833:SF71">
    <property type="entry name" value="NHL DOMAIN-CONTAINING PROTEIN"/>
    <property type="match status" value="1"/>
</dbReference>
<dbReference type="InterPro" id="IPR011042">
    <property type="entry name" value="6-blade_b-propeller_TolB-like"/>
</dbReference>
<protein>
    <recommendedName>
        <fullName evidence="4">SMP-30/Gluconolactonase/LRE-like region domain-containing protein</fullName>
    </recommendedName>
</protein>
<organism evidence="2 3">
    <name type="scientific">Cupriavidus pauculus</name>
    <dbReference type="NCBI Taxonomy" id="82633"/>
    <lineage>
        <taxon>Bacteria</taxon>
        <taxon>Pseudomonadati</taxon>
        <taxon>Pseudomonadota</taxon>
        <taxon>Betaproteobacteria</taxon>
        <taxon>Burkholderiales</taxon>
        <taxon>Burkholderiaceae</taxon>
        <taxon>Cupriavidus</taxon>
    </lineage>
</organism>